<evidence type="ECO:0000313" key="1">
    <source>
        <dbReference type="EMBL" id="EKG12818.1"/>
    </source>
</evidence>
<organism evidence="1 2">
    <name type="scientific">Macrophomina phaseolina (strain MS6)</name>
    <name type="common">Charcoal rot fungus</name>
    <dbReference type="NCBI Taxonomy" id="1126212"/>
    <lineage>
        <taxon>Eukaryota</taxon>
        <taxon>Fungi</taxon>
        <taxon>Dikarya</taxon>
        <taxon>Ascomycota</taxon>
        <taxon>Pezizomycotina</taxon>
        <taxon>Dothideomycetes</taxon>
        <taxon>Dothideomycetes incertae sedis</taxon>
        <taxon>Botryosphaeriales</taxon>
        <taxon>Botryosphaeriaceae</taxon>
        <taxon>Macrophomina</taxon>
    </lineage>
</organism>
<dbReference type="AlphaFoldDB" id="K2RDZ9"/>
<dbReference type="VEuPathDB" id="FungiDB:MPH_10061"/>
<comment type="caution">
    <text evidence="1">The sequence shown here is derived from an EMBL/GenBank/DDBJ whole genome shotgun (WGS) entry which is preliminary data.</text>
</comment>
<proteinExistence type="predicted"/>
<dbReference type="Proteomes" id="UP000007129">
    <property type="component" value="Unassembled WGS sequence"/>
</dbReference>
<dbReference type="InParanoid" id="K2RDZ9"/>
<evidence type="ECO:0000313" key="2">
    <source>
        <dbReference type="Proteomes" id="UP000007129"/>
    </source>
</evidence>
<reference evidence="1 2" key="1">
    <citation type="journal article" date="2012" name="BMC Genomics">
        <title>Tools to kill: Genome of one of the most destructive plant pathogenic fungi Macrophomina phaseolina.</title>
        <authorList>
            <person name="Islam M.S."/>
            <person name="Haque M.S."/>
            <person name="Islam M.M."/>
            <person name="Emdad E.M."/>
            <person name="Halim A."/>
            <person name="Hossen Q.M.M."/>
            <person name="Hossain M.Z."/>
            <person name="Ahmed B."/>
            <person name="Rahim S."/>
            <person name="Rahman M.S."/>
            <person name="Alam M.M."/>
            <person name="Hou S."/>
            <person name="Wan X."/>
            <person name="Saito J.A."/>
            <person name="Alam M."/>
        </authorList>
    </citation>
    <scope>NUCLEOTIDE SEQUENCE [LARGE SCALE GENOMIC DNA]</scope>
    <source>
        <strain evidence="1 2">MS6</strain>
    </source>
</reference>
<dbReference type="HOGENOM" id="CLU_1053993_0_0_1"/>
<dbReference type="EMBL" id="AHHD01000426">
    <property type="protein sequence ID" value="EKG12818.1"/>
    <property type="molecule type" value="Genomic_DNA"/>
</dbReference>
<accession>K2RDZ9</accession>
<sequence>MSRRAGTPNILGRRPHRCCCASLPSGSRSSSPRRQLGDAHARSVDLWYIVQTRTPQHFVFTRAQHNCLHSPNRHPRGSCRGMYILKAAYPDACQCAEGARHRGSEWTGDGVMCKSGVRCILHSTWTPCGAVPLTGDTSPFCRVLLRVEAICKPLAVPASRVKGLLQDLPLPLSLSLSLSSQGDMPENRQGTSISSSDLQPSRCSGVLHREFVWPCLTAVFEMVQSSTRHGCRRDTGESGAWLSSSWARICLARWCGGTGQLFAA</sequence>
<gene>
    <name evidence="1" type="ORF">MPH_10061</name>
</gene>
<name>K2RDZ9_MACPH</name>
<protein>
    <submittedName>
        <fullName evidence="1">Uncharacterized protein</fullName>
    </submittedName>
</protein>